<dbReference type="EMBL" id="JAFREM010000001">
    <property type="protein sequence ID" value="MBO1304565.1"/>
    <property type="molecule type" value="Genomic_DNA"/>
</dbReference>
<gene>
    <name evidence="2" type="ORF">JZO70_00210</name>
</gene>
<evidence type="ECO:0000313" key="3">
    <source>
        <dbReference type="Proteomes" id="UP000664601"/>
    </source>
</evidence>
<keyword evidence="3" id="KW-1185">Reference proteome</keyword>
<keyword evidence="1" id="KW-0472">Membrane</keyword>
<organism evidence="2 3">
    <name type="scientific">Candidatus Enterococcus moelleringii</name>
    <dbReference type="NCBI Taxonomy" id="2815325"/>
    <lineage>
        <taxon>Bacteria</taxon>
        <taxon>Bacillati</taxon>
        <taxon>Bacillota</taxon>
        <taxon>Bacilli</taxon>
        <taxon>Lactobacillales</taxon>
        <taxon>Enterococcaceae</taxon>
        <taxon>Enterococcus</taxon>
    </lineage>
</organism>
<comment type="caution">
    <text evidence="2">The sequence shown here is derived from an EMBL/GenBank/DDBJ whole genome shotgun (WGS) entry which is preliminary data.</text>
</comment>
<evidence type="ECO:0000256" key="1">
    <source>
        <dbReference type="SAM" id="Phobius"/>
    </source>
</evidence>
<proteinExistence type="predicted"/>
<evidence type="ECO:0000313" key="2">
    <source>
        <dbReference type="EMBL" id="MBO1304565.1"/>
    </source>
</evidence>
<reference evidence="2 3" key="1">
    <citation type="submission" date="2021-03" db="EMBL/GenBank/DDBJ databases">
        <title>Enterococcal diversity collection.</title>
        <authorList>
            <person name="Gilmore M.S."/>
            <person name="Schwartzman J."/>
            <person name="Van Tyne D."/>
            <person name="Martin M."/>
            <person name="Earl A.M."/>
            <person name="Manson A.L."/>
            <person name="Straub T."/>
            <person name="Salamzade R."/>
            <person name="Saavedra J."/>
            <person name="Lebreton F."/>
            <person name="Prichula J."/>
            <person name="Schaufler K."/>
            <person name="Gaca A."/>
            <person name="Sgardioli B."/>
            <person name="Wagenaar J."/>
            <person name="Strong T."/>
        </authorList>
    </citation>
    <scope>NUCLEOTIDE SEQUENCE [LARGE SCALE GENOMIC DNA]</scope>
    <source>
        <strain evidence="2 3">669A</strain>
    </source>
</reference>
<name>A0ABS3L4Q3_9ENTE</name>
<sequence>MRSKYIMPKIGSWLVLFGIIFTMIGFALSGFSLENYDDHERRWFNVVDVYSE</sequence>
<keyword evidence="1" id="KW-1133">Transmembrane helix</keyword>
<keyword evidence="1" id="KW-0812">Transmembrane</keyword>
<accession>A0ABS3L4Q3</accession>
<dbReference type="RefSeq" id="WP_207671511.1">
    <property type="nucleotide sequence ID" value="NZ_JAFREM010000001.1"/>
</dbReference>
<protein>
    <submittedName>
        <fullName evidence="2">Uncharacterized protein</fullName>
    </submittedName>
</protein>
<dbReference type="Proteomes" id="UP000664601">
    <property type="component" value="Unassembled WGS sequence"/>
</dbReference>
<feature type="transmembrane region" description="Helical" evidence="1">
    <location>
        <begin position="12"/>
        <end position="33"/>
    </location>
</feature>